<proteinExistence type="predicted"/>
<dbReference type="EMBL" id="BGPR01000138">
    <property type="protein sequence ID" value="GBL98293.1"/>
    <property type="molecule type" value="Genomic_DNA"/>
</dbReference>
<protein>
    <submittedName>
        <fullName evidence="1">Uncharacterized protein</fullName>
    </submittedName>
</protein>
<comment type="caution">
    <text evidence="1">The sequence shown here is derived from an EMBL/GenBank/DDBJ whole genome shotgun (WGS) entry which is preliminary data.</text>
</comment>
<gene>
    <name evidence="1" type="ORF">AVEN_174088_1</name>
</gene>
<evidence type="ECO:0000313" key="1">
    <source>
        <dbReference type="EMBL" id="GBL98293.1"/>
    </source>
</evidence>
<sequence length="97" mass="11408">MGSLVSVQLRRGIHHSFLNRSSEKILCDKRLSIRRRSSIRQRVKKALCVNTPLLRFPTVQWLLWRDQTAGPESSQSRPPLYTYKLNTLFKVYFDDMA</sequence>
<dbReference type="AlphaFoldDB" id="A0A4Y2C2E3"/>
<dbReference type="Proteomes" id="UP000499080">
    <property type="component" value="Unassembled WGS sequence"/>
</dbReference>
<keyword evidence="2" id="KW-1185">Reference proteome</keyword>
<reference evidence="1 2" key="1">
    <citation type="journal article" date="2019" name="Sci. Rep.">
        <title>Orb-weaving spider Araneus ventricosus genome elucidates the spidroin gene catalogue.</title>
        <authorList>
            <person name="Kono N."/>
            <person name="Nakamura H."/>
            <person name="Ohtoshi R."/>
            <person name="Moran D.A.P."/>
            <person name="Shinohara A."/>
            <person name="Yoshida Y."/>
            <person name="Fujiwara M."/>
            <person name="Mori M."/>
            <person name="Tomita M."/>
            <person name="Arakawa K."/>
        </authorList>
    </citation>
    <scope>NUCLEOTIDE SEQUENCE [LARGE SCALE GENOMIC DNA]</scope>
</reference>
<accession>A0A4Y2C2E3</accession>
<organism evidence="1 2">
    <name type="scientific">Araneus ventricosus</name>
    <name type="common">Orbweaver spider</name>
    <name type="synonym">Epeira ventricosa</name>
    <dbReference type="NCBI Taxonomy" id="182803"/>
    <lineage>
        <taxon>Eukaryota</taxon>
        <taxon>Metazoa</taxon>
        <taxon>Ecdysozoa</taxon>
        <taxon>Arthropoda</taxon>
        <taxon>Chelicerata</taxon>
        <taxon>Arachnida</taxon>
        <taxon>Araneae</taxon>
        <taxon>Araneomorphae</taxon>
        <taxon>Entelegynae</taxon>
        <taxon>Araneoidea</taxon>
        <taxon>Araneidae</taxon>
        <taxon>Araneus</taxon>
    </lineage>
</organism>
<evidence type="ECO:0000313" key="2">
    <source>
        <dbReference type="Proteomes" id="UP000499080"/>
    </source>
</evidence>
<name>A0A4Y2C2E3_ARAVE</name>